<reference evidence="1 2" key="1">
    <citation type="journal article" date="2015" name="Nature">
        <title>rRNA introns, odd ribosomes, and small enigmatic genomes across a large radiation of phyla.</title>
        <authorList>
            <person name="Brown C.T."/>
            <person name="Hug L.A."/>
            <person name="Thomas B.C."/>
            <person name="Sharon I."/>
            <person name="Castelle C.J."/>
            <person name="Singh A."/>
            <person name="Wilkins M.J."/>
            <person name="Williams K.H."/>
            <person name="Banfield J.F."/>
        </authorList>
    </citation>
    <scope>NUCLEOTIDE SEQUENCE [LARGE SCALE GENOMIC DNA]</scope>
</reference>
<name>A0A0G1FUG2_9BACT</name>
<accession>A0A0G1FUG2</accession>
<dbReference type="STRING" id="1618443.UV73_C0001G0137"/>
<dbReference type="EMBL" id="LCFP01000001">
    <property type="protein sequence ID" value="KKS98616.1"/>
    <property type="molecule type" value="Genomic_DNA"/>
</dbReference>
<protein>
    <submittedName>
        <fullName evidence="1">Transferase</fullName>
    </submittedName>
</protein>
<dbReference type="Proteomes" id="UP000034894">
    <property type="component" value="Unassembled WGS sequence"/>
</dbReference>
<sequence>MKTVRIVKSWYSPDIMRQTPKSSGLWDNIKFTDAEIEECDYVIVSNYPSRDVRVKCYPENIWCVLQEPPNEYFKYFHNADKVYTQVFMQDLSLRENRFIHTQPALPWHIDKSYDQLKREKYLRKQKKLSCISSDKTEFRGQWERLNFIRGIRNEVDFDLFGKGLNYIKDKWEALAPYRYSLIIENYRGPHYWSEKLADCFLAFTMPIYYGCTNISDYFPNESMAVIDINEKGVDRKIKEITESNLWKKNHEAVSFSRDLILNKYQFFPFMAGFIKKWELKEKEKRKSWITLRNETSLIKNALRKFKRMMK</sequence>
<gene>
    <name evidence="1" type="ORF">UV73_C0001G0137</name>
</gene>
<dbReference type="SUPFAM" id="SSF53756">
    <property type="entry name" value="UDP-Glycosyltransferase/glycogen phosphorylase"/>
    <property type="match status" value="1"/>
</dbReference>
<dbReference type="Gene3D" id="3.40.50.11660">
    <property type="entry name" value="Glycosyl transferase family 10, C-terminal domain"/>
    <property type="match status" value="1"/>
</dbReference>
<organism evidence="1 2">
    <name type="scientific">Candidatus Gottesmanbacteria bacterium GW2011_GWA2_43_14</name>
    <dbReference type="NCBI Taxonomy" id="1618443"/>
    <lineage>
        <taxon>Bacteria</taxon>
        <taxon>Candidatus Gottesmaniibacteriota</taxon>
    </lineage>
</organism>
<proteinExistence type="predicted"/>
<dbReference type="AlphaFoldDB" id="A0A0G1FUG2"/>
<evidence type="ECO:0000313" key="2">
    <source>
        <dbReference type="Proteomes" id="UP000034894"/>
    </source>
</evidence>
<dbReference type="InterPro" id="IPR038577">
    <property type="entry name" value="GT10-like_C_sf"/>
</dbReference>
<evidence type="ECO:0000313" key="1">
    <source>
        <dbReference type="EMBL" id="KKS98616.1"/>
    </source>
</evidence>
<keyword evidence="1" id="KW-0808">Transferase</keyword>
<comment type="caution">
    <text evidence="1">The sequence shown here is derived from an EMBL/GenBank/DDBJ whole genome shotgun (WGS) entry which is preliminary data.</text>
</comment>
<dbReference type="GO" id="GO:0016740">
    <property type="term" value="F:transferase activity"/>
    <property type="evidence" value="ECO:0007669"/>
    <property type="project" value="UniProtKB-KW"/>
</dbReference>